<protein>
    <recommendedName>
        <fullName evidence="4">DUF624 domain-containing protein</fullName>
    </recommendedName>
</protein>
<dbReference type="EMBL" id="CP058529">
    <property type="protein sequence ID" value="QLG27804.1"/>
    <property type="molecule type" value="Genomic_DNA"/>
</dbReference>
<dbReference type="RefSeq" id="WP_179169379.1">
    <property type="nucleotide sequence ID" value="NZ_CP058529.1"/>
</dbReference>
<name>A0A7D5GL73_9EURY</name>
<reference evidence="2 3" key="1">
    <citation type="submission" date="2020-07" db="EMBL/GenBank/DDBJ databases">
        <title>Gai3-2, isolated from salt lake.</title>
        <authorList>
            <person name="Cui H."/>
            <person name="Shi X."/>
        </authorList>
    </citation>
    <scope>NUCLEOTIDE SEQUENCE [LARGE SCALE GENOMIC DNA]</scope>
    <source>
        <strain evidence="2 3">Gai3-2</strain>
    </source>
</reference>
<evidence type="ECO:0000313" key="3">
    <source>
        <dbReference type="Proteomes" id="UP000509750"/>
    </source>
</evidence>
<dbReference type="Proteomes" id="UP000509750">
    <property type="component" value="Chromosome"/>
</dbReference>
<feature type="transmembrane region" description="Helical" evidence="1">
    <location>
        <begin position="159"/>
        <end position="186"/>
    </location>
</feature>
<gene>
    <name evidence="2" type="ORF">HUG10_09680</name>
</gene>
<feature type="transmembrane region" description="Helical" evidence="1">
    <location>
        <begin position="76"/>
        <end position="98"/>
    </location>
</feature>
<keyword evidence="1" id="KW-0812">Transmembrane</keyword>
<feature type="transmembrane region" description="Helical" evidence="1">
    <location>
        <begin position="118"/>
        <end position="138"/>
    </location>
</feature>
<sequence>MREADTETVYRAFVSAVRFFYHNGPRLIALSAIWFVCSLPLVTVGPATLGTYAALASLRRDHYIDRGYVVSVLKRHGISAALLTGVPLVLAAIASLYVRQYLADPTTLSLALGVVTTYAAAYTALVLVPTFAGLATGVELEPALRAAVGWTARNATGAVTMAMATVVVFLVTALLTIAFVVVFAGLSFTFHLETVLEPIEDDDEDGGSGSAPW</sequence>
<dbReference type="GeneID" id="56029103"/>
<evidence type="ECO:0008006" key="4">
    <source>
        <dbReference type="Google" id="ProtNLM"/>
    </source>
</evidence>
<dbReference type="OrthoDB" id="307496at2157"/>
<dbReference type="AlphaFoldDB" id="A0A7D5GL73"/>
<organism evidence="2 3">
    <name type="scientific">Halorarum halophilum</name>
    <dbReference type="NCBI Taxonomy" id="2743090"/>
    <lineage>
        <taxon>Archaea</taxon>
        <taxon>Methanobacteriati</taxon>
        <taxon>Methanobacteriota</taxon>
        <taxon>Stenosarchaea group</taxon>
        <taxon>Halobacteria</taxon>
        <taxon>Halobacteriales</taxon>
        <taxon>Haloferacaceae</taxon>
        <taxon>Halorarum</taxon>
    </lineage>
</organism>
<feature type="transmembrane region" description="Helical" evidence="1">
    <location>
        <begin position="27"/>
        <end position="55"/>
    </location>
</feature>
<accession>A0A7D5GL73</accession>
<keyword evidence="1" id="KW-0472">Membrane</keyword>
<dbReference type="KEGG" id="halg:HUG10_09680"/>
<keyword evidence="1" id="KW-1133">Transmembrane helix</keyword>
<keyword evidence="3" id="KW-1185">Reference proteome</keyword>
<proteinExistence type="predicted"/>
<evidence type="ECO:0000256" key="1">
    <source>
        <dbReference type="SAM" id="Phobius"/>
    </source>
</evidence>
<evidence type="ECO:0000313" key="2">
    <source>
        <dbReference type="EMBL" id="QLG27804.1"/>
    </source>
</evidence>